<dbReference type="InterPro" id="IPR000014">
    <property type="entry name" value="PAS"/>
</dbReference>
<dbReference type="FunFam" id="3.30.70.270:FF:000001">
    <property type="entry name" value="Diguanylate cyclase domain protein"/>
    <property type="match status" value="1"/>
</dbReference>
<reference evidence="4 5" key="1">
    <citation type="submission" date="2020-08" db="EMBL/GenBank/DDBJ databases">
        <title>Genomic Encyclopedia of Type Strains, Phase III (KMG-III): the genomes of soil and plant-associated and newly described type strains.</title>
        <authorList>
            <person name="Whitman W."/>
        </authorList>
    </citation>
    <scope>NUCLEOTIDE SEQUENCE [LARGE SCALE GENOMIC DNA]</scope>
    <source>
        <strain evidence="4 5">CECT 5862</strain>
    </source>
</reference>
<dbReference type="SMART" id="SM00091">
    <property type="entry name" value="PAS"/>
    <property type="match status" value="1"/>
</dbReference>
<evidence type="ECO:0000259" key="2">
    <source>
        <dbReference type="PROSITE" id="PS50113"/>
    </source>
</evidence>
<feature type="domain" description="GGDEF" evidence="3">
    <location>
        <begin position="167"/>
        <end position="303"/>
    </location>
</feature>
<dbReference type="Pfam" id="PF00990">
    <property type="entry name" value="GGDEF"/>
    <property type="match status" value="1"/>
</dbReference>
<dbReference type="InterPro" id="IPR052163">
    <property type="entry name" value="DGC-Regulatory_Protein"/>
</dbReference>
<dbReference type="RefSeq" id="WP_183603421.1">
    <property type="nucleotide sequence ID" value="NZ_JACHXK010000018.1"/>
</dbReference>
<comment type="caution">
    <text evidence="4">The sequence shown here is derived from an EMBL/GenBank/DDBJ whole genome shotgun (WGS) entry which is preliminary data.</text>
</comment>
<dbReference type="InterPro" id="IPR000160">
    <property type="entry name" value="GGDEF_dom"/>
</dbReference>
<dbReference type="PANTHER" id="PTHR46663:SF3">
    <property type="entry name" value="SLL0267 PROTEIN"/>
    <property type="match status" value="1"/>
</dbReference>
<evidence type="ECO:0000313" key="5">
    <source>
        <dbReference type="Proteomes" id="UP000570361"/>
    </source>
</evidence>
<dbReference type="CDD" id="cd01949">
    <property type="entry name" value="GGDEF"/>
    <property type="match status" value="1"/>
</dbReference>
<dbReference type="CDD" id="cd00130">
    <property type="entry name" value="PAS"/>
    <property type="match status" value="1"/>
</dbReference>
<dbReference type="Gene3D" id="3.30.450.20">
    <property type="entry name" value="PAS domain"/>
    <property type="match status" value="1"/>
</dbReference>
<dbReference type="InterPro" id="IPR035965">
    <property type="entry name" value="PAS-like_dom_sf"/>
</dbReference>
<dbReference type="PROSITE" id="PS50112">
    <property type="entry name" value="PAS"/>
    <property type="match status" value="1"/>
</dbReference>
<dbReference type="InterPro" id="IPR013767">
    <property type="entry name" value="PAS_fold"/>
</dbReference>
<sequence>MNKHEGSNIHPDVFKLMVDKMRHGVVLTDPNKLIIYVNPAFTELTGYSLAELSGKNPGILRSGKHDKSFYDHLWNEVYTNGHWQGEIWNRRKDGELIAEWQNIYSLLDESGQVQYFASIFTDISENKRLESALKRGMYIDGLTGVNNRRYFNEKIEQKIKESIQSNQSITLMMIDIDFFKRYNDHYGHLQGDQCLIQVASALSSCLQTGEKLSRFGGEEFVLFLPGLDQQSLLEATNRFLNGVRQLKLPHEDSPVLDTVTVSIGAAFITPDQSLSQTEVLELADQALYQAKEKGRNRAISINYKLQ</sequence>
<dbReference type="Proteomes" id="UP000570361">
    <property type="component" value="Unassembled WGS sequence"/>
</dbReference>
<dbReference type="PANTHER" id="PTHR46663">
    <property type="entry name" value="DIGUANYLATE CYCLASE DGCT-RELATED"/>
    <property type="match status" value="1"/>
</dbReference>
<dbReference type="NCBIfam" id="TIGR00254">
    <property type="entry name" value="GGDEF"/>
    <property type="match status" value="1"/>
</dbReference>
<dbReference type="PROSITE" id="PS50887">
    <property type="entry name" value="GGDEF"/>
    <property type="match status" value="1"/>
</dbReference>
<evidence type="ECO:0000259" key="1">
    <source>
        <dbReference type="PROSITE" id="PS50112"/>
    </source>
</evidence>
<feature type="domain" description="PAS" evidence="1">
    <location>
        <begin position="10"/>
        <end position="56"/>
    </location>
</feature>
<proteinExistence type="predicted"/>
<dbReference type="InterPro" id="IPR001610">
    <property type="entry name" value="PAC"/>
</dbReference>
<dbReference type="InterPro" id="IPR029787">
    <property type="entry name" value="Nucleotide_cyclase"/>
</dbReference>
<organism evidence="4 5">
    <name type="scientific">Paenibacillus phyllosphaerae</name>
    <dbReference type="NCBI Taxonomy" id="274593"/>
    <lineage>
        <taxon>Bacteria</taxon>
        <taxon>Bacillati</taxon>
        <taxon>Bacillota</taxon>
        <taxon>Bacilli</taxon>
        <taxon>Bacillales</taxon>
        <taxon>Paenibacillaceae</taxon>
        <taxon>Paenibacillus</taxon>
    </lineage>
</organism>
<name>A0A7W5B2N5_9BACL</name>
<accession>A0A7W5B2N5</accession>
<dbReference type="Pfam" id="PF00989">
    <property type="entry name" value="PAS"/>
    <property type="match status" value="1"/>
</dbReference>
<dbReference type="InterPro" id="IPR000700">
    <property type="entry name" value="PAS-assoc_C"/>
</dbReference>
<keyword evidence="5" id="KW-1185">Reference proteome</keyword>
<dbReference type="NCBIfam" id="TIGR00229">
    <property type="entry name" value="sensory_box"/>
    <property type="match status" value="1"/>
</dbReference>
<dbReference type="AlphaFoldDB" id="A0A7W5B2N5"/>
<dbReference type="InterPro" id="IPR043128">
    <property type="entry name" value="Rev_trsase/Diguanyl_cyclase"/>
</dbReference>
<dbReference type="SUPFAM" id="SSF55073">
    <property type="entry name" value="Nucleotide cyclase"/>
    <property type="match status" value="1"/>
</dbReference>
<evidence type="ECO:0000313" key="4">
    <source>
        <dbReference type="EMBL" id="MBB3113330.1"/>
    </source>
</evidence>
<dbReference type="SMART" id="SM00086">
    <property type="entry name" value="PAC"/>
    <property type="match status" value="1"/>
</dbReference>
<dbReference type="PROSITE" id="PS50113">
    <property type="entry name" value="PAC"/>
    <property type="match status" value="1"/>
</dbReference>
<evidence type="ECO:0000259" key="3">
    <source>
        <dbReference type="PROSITE" id="PS50887"/>
    </source>
</evidence>
<feature type="domain" description="PAC" evidence="2">
    <location>
        <begin position="83"/>
        <end position="135"/>
    </location>
</feature>
<dbReference type="GO" id="GO:0006355">
    <property type="term" value="P:regulation of DNA-templated transcription"/>
    <property type="evidence" value="ECO:0007669"/>
    <property type="project" value="InterPro"/>
</dbReference>
<dbReference type="Gene3D" id="3.30.70.270">
    <property type="match status" value="1"/>
</dbReference>
<dbReference type="SMART" id="SM00267">
    <property type="entry name" value="GGDEF"/>
    <property type="match status" value="1"/>
</dbReference>
<dbReference type="SUPFAM" id="SSF55785">
    <property type="entry name" value="PYP-like sensor domain (PAS domain)"/>
    <property type="match status" value="1"/>
</dbReference>
<gene>
    <name evidence="4" type="ORF">FHS18_005442</name>
</gene>
<dbReference type="EMBL" id="JACHXK010000018">
    <property type="protein sequence ID" value="MBB3113330.1"/>
    <property type="molecule type" value="Genomic_DNA"/>
</dbReference>
<protein>
    <submittedName>
        <fullName evidence="4">Diguanylate cyclase (GGDEF)-like protein/PAS domain S-box-containing protein</fullName>
    </submittedName>
</protein>